<dbReference type="Proteomes" id="UP000275846">
    <property type="component" value="Unassembled WGS sequence"/>
</dbReference>
<evidence type="ECO:0000313" key="2">
    <source>
        <dbReference type="Proteomes" id="UP000275846"/>
    </source>
</evidence>
<reference evidence="1 2" key="2">
    <citation type="submission" date="2018-11" db="EMBL/GenBank/DDBJ databases">
        <authorList>
            <consortium name="Pathogen Informatics"/>
        </authorList>
    </citation>
    <scope>NUCLEOTIDE SEQUENCE [LARGE SCALE GENOMIC DNA]</scope>
    <source>
        <strain evidence="1 2">NST_G2</strain>
    </source>
</reference>
<organism evidence="3">
    <name type="scientific">Schistocephalus solidus</name>
    <name type="common">Tapeworm</name>
    <dbReference type="NCBI Taxonomy" id="70667"/>
    <lineage>
        <taxon>Eukaryota</taxon>
        <taxon>Metazoa</taxon>
        <taxon>Spiralia</taxon>
        <taxon>Lophotrochozoa</taxon>
        <taxon>Platyhelminthes</taxon>
        <taxon>Cestoda</taxon>
        <taxon>Eucestoda</taxon>
        <taxon>Diphyllobothriidea</taxon>
        <taxon>Diphyllobothriidae</taxon>
        <taxon>Schistocephalus</taxon>
    </lineage>
</organism>
<evidence type="ECO:0000313" key="3">
    <source>
        <dbReference type="WBParaSite" id="SSLN_0000248701-mRNA-1"/>
    </source>
</evidence>
<reference evidence="3" key="1">
    <citation type="submission" date="2016-06" db="UniProtKB">
        <authorList>
            <consortium name="WormBaseParasite"/>
        </authorList>
    </citation>
    <scope>IDENTIFICATION</scope>
</reference>
<evidence type="ECO:0000313" key="1">
    <source>
        <dbReference type="EMBL" id="VDL88798.1"/>
    </source>
</evidence>
<sequence>MLADASAAMSKPYSGRRSMTFAGLHGKLMAGLRVYLFANNCDRPFSSDPFVLSVGFSPAMEKRTLGRCTLERAVVLVAWRPPFAILAPSLGCRSHGAVELK</sequence>
<dbReference type="EMBL" id="UYSU01032244">
    <property type="protein sequence ID" value="VDL88798.1"/>
    <property type="molecule type" value="Genomic_DNA"/>
</dbReference>
<keyword evidence="2" id="KW-1185">Reference proteome</keyword>
<gene>
    <name evidence="1" type="ORF">SSLN_LOCUS2413</name>
</gene>
<dbReference type="WBParaSite" id="SSLN_0000248701-mRNA-1">
    <property type="protein sequence ID" value="SSLN_0000248701-mRNA-1"/>
    <property type="gene ID" value="SSLN_0000248701"/>
</dbReference>
<name>A0A183SDW5_SCHSO</name>
<dbReference type="AlphaFoldDB" id="A0A183SDW5"/>
<accession>A0A183SDW5</accession>
<protein>
    <submittedName>
        <fullName evidence="1 3">Uncharacterized protein</fullName>
    </submittedName>
</protein>
<proteinExistence type="predicted"/>